<protein>
    <recommendedName>
        <fullName evidence="8">Abasic site processing protein</fullName>
        <ecNumber evidence="8">3.4.-.-</ecNumber>
    </recommendedName>
</protein>
<organism evidence="9 10">
    <name type="scientific">SAR324 cluster bacterium</name>
    <dbReference type="NCBI Taxonomy" id="2024889"/>
    <lineage>
        <taxon>Bacteria</taxon>
        <taxon>Deltaproteobacteria</taxon>
        <taxon>SAR324 cluster</taxon>
    </lineage>
</organism>
<dbReference type="GO" id="GO:0106300">
    <property type="term" value="P:protein-DNA covalent cross-linking repair"/>
    <property type="evidence" value="ECO:0007669"/>
    <property type="project" value="InterPro"/>
</dbReference>
<keyword evidence="3" id="KW-0227">DNA damage</keyword>
<dbReference type="GO" id="GO:0003697">
    <property type="term" value="F:single-stranded DNA binding"/>
    <property type="evidence" value="ECO:0007669"/>
    <property type="project" value="InterPro"/>
</dbReference>
<dbReference type="EC" id="3.4.-.-" evidence="8"/>
<evidence type="ECO:0000256" key="7">
    <source>
        <dbReference type="ARBA" id="ARBA00023239"/>
    </source>
</evidence>
<reference evidence="10" key="1">
    <citation type="submission" date="2017-09" db="EMBL/GenBank/DDBJ databases">
        <title>The Reconstruction of 2,631 Draft Metagenome-Assembled Genomes from the Global Oceans.</title>
        <authorList>
            <person name="Tully B.J."/>
            <person name="Graham E.D."/>
            <person name="Heidelberg J.F."/>
        </authorList>
    </citation>
    <scope>NUCLEOTIDE SEQUENCE [LARGE SCALE GENOMIC DNA]</scope>
</reference>
<comment type="caution">
    <text evidence="9">The sequence shown here is derived from an EMBL/GenBank/DDBJ whole genome shotgun (WGS) entry which is preliminary data.</text>
</comment>
<keyword evidence="4 8" id="KW-0378">Hydrolase</keyword>
<dbReference type="PANTHER" id="PTHR13604">
    <property type="entry name" value="DC12-RELATED"/>
    <property type="match status" value="1"/>
</dbReference>
<evidence type="ECO:0000313" key="10">
    <source>
        <dbReference type="Proteomes" id="UP000226525"/>
    </source>
</evidence>
<dbReference type="InterPro" id="IPR003738">
    <property type="entry name" value="SRAP"/>
</dbReference>
<evidence type="ECO:0000256" key="4">
    <source>
        <dbReference type="ARBA" id="ARBA00022801"/>
    </source>
</evidence>
<evidence type="ECO:0000256" key="1">
    <source>
        <dbReference type="ARBA" id="ARBA00008136"/>
    </source>
</evidence>
<evidence type="ECO:0000256" key="5">
    <source>
        <dbReference type="ARBA" id="ARBA00023124"/>
    </source>
</evidence>
<dbReference type="GO" id="GO:0006508">
    <property type="term" value="P:proteolysis"/>
    <property type="evidence" value="ECO:0007669"/>
    <property type="project" value="UniProtKB-KW"/>
</dbReference>
<dbReference type="GO" id="GO:0016829">
    <property type="term" value="F:lyase activity"/>
    <property type="evidence" value="ECO:0007669"/>
    <property type="project" value="UniProtKB-KW"/>
</dbReference>
<dbReference type="EMBL" id="NZEX01000093">
    <property type="protein sequence ID" value="MAH63458.1"/>
    <property type="molecule type" value="Genomic_DNA"/>
</dbReference>
<dbReference type="SUPFAM" id="SSF143081">
    <property type="entry name" value="BB1717-like"/>
    <property type="match status" value="1"/>
</dbReference>
<dbReference type="InterPro" id="IPR036590">
    <property type="entry name" value="SRAP-like"/>
</dbReference>
<dbReference type="Pfam" id="PF02586">
    <property type="entry name" value="SRAP"/>
    <property type="match status" value="1"/>
</dbReference>
<evidence type="ECO:0000256" key="6">
    <source>
        <dbReference type="ARBA" id="ARBA00023125"/>
    </source>
</evidence>
<dbReference type="GO" id="GO:0008233">
    <property type="term" value="F:peptidase activity"/>
    <property type="evidence" value="ECO:0007669"/>
    <property type="project" value="UniProtKB-KW"/>
</dbReference>
<dbReference type="PANTHER" id="PTHR13604:SF0">
    <property type="entry name" value="ABASIC SITE PROCESSING PROTEIN HMCES"/>
    <property type="match status" value="1"/>
</dbReference>
<accession>A0A2D6YJT9</accession>
<name>A0A2D6YJT9_9DELT</name>
<evidence type="ECO:0000256" key="8">
    <source>
        <dbReference type="RuleBase" id="RU364100"/>
    </source>
</evidence>
<dbReference type="Gene3D" id="3.90.1680.10">
    <property type="entry name" value="SOS response associated peptidase-like"/>
    <property type="match status" value="1"/>
</dbReference>
<keyword evidence="2 8" id="KW-0645">Protease</keyword>
<evidence type="ECO:0000313" key="9">
    <source>
        <dbReference type="EMBL" id="MAH63458.1"/>
    </source>
</evidence>
<evidence type="ECO:0000256" key="2">
    <source>
        <dbReference type="ARBA" id="ARBA00022670"/>
    </source>
</evidence>
<keyword evidence="7" id="KW-0456">Lyase</keyword>
<keyword evidence="6" id="KW-0238">DNA-binding</keyword>
<dbReference type="AlphaFoldDB" id="A0A2D6YJT9"/>
<evidence type="ECO:0000256" key="3">
    <source>
        <dbReference type="ARBA" id="ARBA00022763"/>
    </source>
</evidence>
<gene>
    <name evidence="9" type="ORF">CMN54_08455</name>
</gene>
<comment type="similarity">
    <text evidence="1 8">Belongs to the SOS response-associated peptidase family.</text>
</comment>
<keyword evidence="5" id="KW-0190">Covalent protein-DNA linkage</keyword>
<dbReference type="Proteomes" id="UP000226525">
    <property type="component" value="Unassembled WGS sequence"/>
</dbReference>
<proteinExistence type="inferred from homology"/>
<sequence length="201" mass="22923">MCGRIDILPNKIGDAVKAGFGVKWEGKENRDLRPTQMVDTLQADFQGFTQVCLQWGINPPWGRHLLINAQAETVATKMTFRESFRSRRCVIPCSGWYEWKVLESSQKQKFRFHAPDESPIFMAAIWFSETDSTNQLVTLTTKPTQQCAQIHHRMPLLLLPSEVSTWLNGPLSKVEQLLTAPLFPLVLQPVELAPVQQPFLF</sequence>